<protein>
    <submittedName>
        <fullName evidence="1">Uncharacterized protein</fullName>
    </submittedName>
</protein>
<dbReference type="EMBL" id="FLQX01000013">
    <property type="protein sequence ID" value="SBT03607.1"/>
    <property type="molecule type" value="Genomic_DNA"/>
</dbReference>
<gene>
    <name evidence="1" type="ORF">ACCAA_110001</name>
</gene>
<reference evidence="1 2" key="1">
    <citation type="submission" date="2016-06" db="EMBL/GenBank/DDBJ databases">
        <authorList>
            <person name="Kjaerup R.B."/>
            <person name="Dalgaard T.S."/>
            <person name="Juul-Madsen H.R."/>
        </authorList>
    </citation>
    <scope>NUCLEOTIDE SEQUENCE [LARGE SCALE GENOMIC DNA]</scope>
    <source>
        <strain evidence="1">3</strain>
    </source>
</reference>
<name>A0A1A8XGW1_9PROT</name>
<evidence type="ECO:0000313" key="2">
    <source>
        <dbReference type="Proteomes" id="UP000199169"/>
    </source>
</evidence>
<dbReference type="Proteomes" id="UP000199169">
    <property type="component" value="Unassembled WGS sequence"/>
</dbReference>
<dbReference type="AlphaFoldDB" id="A0A1A8XGW1"/>
<organism evidence="1 2">
    <name type="scientific">Candidatus Accumulibacter aalborgensis</name>
    <dbReference type="NCBI Taxonomy" id="1860102"/>
    <lineage>
        <taxon>Bacteria</taxon>
        <taxon>Pseudomonadati</taxon>
        <taxon>Pseudomonadota</taxon>
        <taxon>Betaproteobacteria</taxon>
        <taxon>Candidatus Accumulibacter</taxon>
    </lineage>
</organism>
<proteinExistence type="predicted"/>
<evidence type="ECO:0000313" key="1">
    <source>
        <dbReference type="EMBL" id="SBT03607.1"/>
    </source>
</evidence>
<keyword evidence="2" id="KW-1185">Reference proteome</keyword>
<accession>A0A1A8XGW1</accession>
<sequence length="140" mass="14933">MEVIESRSWVHCGREFSAADVAEICTTVAWLPGLARQELAATLCEHLSWLTLTGTAKIDACLEFLARLQAAGLLVLPALRPSPPRRRLAVAWGDQRARAGPPRPVLSQHAPPGVGQAAEPAVLISNSMVASGEGKDCWMG</sequence>